<evidence type="ECO:0000313" key="1">
    <source>
        <dbReference type="EMBL" id="CAG8729400.1"/>
    </source>
</evidence>
<accession>A0ACA9PZE8</accession>
<proteinExistence type="predicted"/>
<comment type="caution">
    <text evidence="1">The sequence shown here is derived from an EMBL/GenBank/DDBJ whole genome shotgun (WGS) entry which is preliminary data.</text>
</comment>
<feature type="non-terminal residue" evidence="1">
    <location>
        <position position="1"/>
    </location>
</feature>
<feature type="non-terminal residue" evidence="1">
    <location>
        <position position="98"/>
    </location>
</feature>
<protein>
    <submittedName>
        <fullName evidence="1">3065_t:CDS:1</fullName>
    </submittedName>
</protein>
<name>A0ACA9PZE8_9GLOM</name>
<organism evidence="1 2">
    <name type="scientific">Cetraspora pellucida</name>
    <dbReference type="NCBI Taxonomy" id="1433469"/>
    <lineage>
        <taxon>Eukaryota</taxon>
        <taxon>Fungi</taxon>
        <taxon>Fungi incertae sedis</taxon>
        <taxon>Mucoromycota</taxon>
        <taxon>Glomeromycotina</taxon>
        <taxon>Glomeromycetes</taxon>
        <taxon>Diversisporales</taxon>
        <taxon>Gigasporaceae</taxon>
        <taxon>Cetraspora</taxon>
    </lineage>
</organism>
<dbReference type="Proteomes" id="UP000789366">
    <property type="component" value="Unassembled WGS sequence"/>
</dbReference>
<dbReference type="EMBL" id="CAJVPW010032732">
    <property type="protein sequence ID" value="CAG8729400.1"/>
    <property type="molecule type" value="Genomic_DNA"/>
</dbReference>
<reference evidence="1" key="1">
    <citation type="submission" date="2021-06" db="EMBL/GenBank/DDBJ databases">
        <authorList>
            <person name="Kallberg Y."/>
            <person name="Tangrot J."/>
            <person name="Rosling A."/>
        </authorList>
    </citation>
    <scope>NUCLEOTIDE SEQUENCE</scope>
    <source>
        <strain evidence="1">28 12/20/2015</strain>
    </source>
</reference>
<evidence type="ECO:0000313" key="2">
    <source>
        <dbReference type="Proteomes" id="UP000789366"/>
    </source>
</evidence>
<sequence>PKKKSYVWLYFEEEDDNDICKIIVIRKSKETNYNKSYKHNRRTENMKEHLRLVHRIFGPDELQSSSGEKHQLSISQMIKNVIPHNESKQSELRRITVE</sequence>
<gene>
    <name evidence="1" type="ORF">SPELUC_LOCUS12995</name>
</gene>
<keyword evidence="2" id="KW-1185">Reference proteome</keyword>